<organism evidence="4">
    <name type="scientific">Scrofimicrobium appendicitidis</name>
    <dbReference type="NCBI Taxonomy" id="3079930"/>
    <lineage>
        <taxon>Bacteria</taxon>
        <taxon>Bacillati</taxon>
        <taxon>Actinomycetota</taxon>
        <taxon>Actinomycetes</taxon>
        <taxon>Actinomycetales</taxon>
        <taxon>Actinomycetaceae</taxon>
        <taxon>Scrofimicrobium</taxon>
    </lineage>
</organism>
<protein>
    <submittedName>
        <fullName evidence="4">MogA/MoaB family molybdenum cofactor biosynthesis protein</fullName>
    </submittedName>
</protein>
<dbReference type="GO" id="GO:0006777">
    <property type="term" value="P:Mo-molybdopterin cofactor biosynthetic process"/>
    <property type="evidence" value="ECO:0007669"/>
    <property type="project" value="UniProtKB-KW"/>
</dbReference>
<reference evidence="4" key="1">
    <citation type="submission" date="2023-11" db="EMBL/GenBank/DDBJ databases">
        <title>Scrofimicrobium hongkongense sp. nov., isolated from a patient with peritonitis.</title>
        <authorList>
            <person name="Lao H.Y."/>
            <person name="Wong A.Y.P."/>
            <person name="Ng T.L."/>
            <person name="Wong R.Y.L."/>
            <person name="Yau M.C.Y."/>
            <person name="Lam J.Y.W."/>
            <person name="Siu G.K.H."/>
        </authorList>
    </citation>
    <scope>NUCLEOTIDE SEQUENCE</scope>
    <source>
        <strain evidence="4">R131</strain>
    </source>
</reference>
<dbReference type="InterPro" id="IPR036425">
    <property type="entry name" value="MoaB/Mog-like_dom_sf"/>
</dbReference>
<evidence type="ECO:0000256" key="1">
    <source>
        <dbReference type="ARBA" id="ARBA00005046"/>
    </source>
</evidence>
<dbReference type="EMBL" id="CP138335">
    <property type="protein sequence ID" value="XBW07216.1"/>
    <property type="molecule type" value="Genomic_DNA"/>
</dbReference>
<dbReference type="Gene3D" id="3.40.980.10">
    <property type="entry name" value="MoaB/Mog-like domain"/>
    <property type="match status" value="1"/>
</dbReference>
<dbReference type="KEGG" id="sapp:SAC06_06065"/>
<dbReference type="AlphaFoldDB" id="A0AAU7V5W4"/>
<gene>
    <name evidence="4" type="ORF">SAC06_06065</name>
</gene>
<dbReference type="SMART" id="SM00852">
    <property type="entry name" value="MoCF_biosynth"/>
    <property type="match status" value="1"/>
</dbReference>
<dbReference type="Pfam" id="PF00994">
    <property type="entry name" value="MoCF_biosynth"/>
    <property type="match status" value="1"/>
</dbReference>
<dbReference type="SUPFAM" id="SSF53218">
    <property type="entry name" value="Molybdenum cofactor biosynthesis proteins"/>
    <property type="match status" value="1"/>
</dbReference>
<evidence type="ECO:0000313" key="4">
    <source>
        <dbReference type="EMBL" id="XBW07216.1"/>
    </source>
</evidence>
<name>A0AAU7V5W4_9ACTO</name>
<dbReference type="PANTHER" id="PTHR43764">
    <property type="entry name" value="MOLYBDENUM COFACTOR BIOSYNTHESIS"/>
    <property type="match status" value="1"/>
</dbReference>
<dbReference type="CDD" id="cd00886">
    <property type="entry name" value="MogA_MoaB"/>
    <property type="match status" value="1"/>
</dbReference>
<feature type="domain" description="MoaB/Mog" evidence="3">
    <location>
        <begin position="7"/>
        <end position="151"/>
    </location>
</feature>
<accession>A0AAU7V5W4</accession>
<dbReference type="PANTHER" id="PTHR43764:SF1">
    <property type="entry name" value="MOLYBDOPTERIN MOLYBDOTRANSFERASE"/>
    <property type="match status" value="1"/>
</dbReference>
<comment type="pathway">
    <text evidence="1">Cofactor biosynthesis; molybdopterin biosynthesis.</text>
</comment>
<dbReference type="InterPro" id="IPR051920">
    <property type="entry name" value="MPT_Adenylyltrnsfr/MoaC-Rel"/>
</dbReference>
<dbReference type="RefSeq" id="WP_350257422.1">
    <property type="nucleotide sequence ID" value="NZ_CP138335.1"/>
</dbReference>
<sequence length="168" mass="17381">MTDLAATVVVVSDRCYRGAETDRTGPKLVDGLRAAGLTCPDPVVVPDDLELIRGAATAALASGTRLLIAAGGTGVSPQDITPEAVVPLVVTPLPGLAQLLIQVSLEQTPYAALSRLVVGLTGERALLVAQPGSVNAAETTLHHLVPLLPHLFEQLDRTEAPTGGYVEH</sequence>
<evidence type="ECO:0000259" key="3">
    <source>
        <dbReference type="SMART" id="SM00852"/>
    </source>
</evidence>
<dbReference type="InterPro" id="IPR001453">
    <property type="entry name" value="MoaB/Mog_dom"/>
</dbReference>
<proteinExistence type="predicted"/>
<keyword evidence="2" id="KW-0501">Molybdenum cofactor biosynthesis</keyword>
<evidence type="ECO:0000256" key="2">
    <source>
        <dbReference type="ARBA" id="ARBA00023150"/>
    </source>
</evidence>